<evidence type="ECO:0000259" key="2">
    <source>
        <dbReference type="PROSITE" id="PS50943"/>
    </source>
</evidence>
<dbReference type="SUPFAM" id="SSF47413">
    <property type="entry name" value="lambda repressor-like DNA-binding domains"/>
    <property type="match status" value="1"/>
</dbReference>
<keyword evidence="1" id="KW-0238">DNA-binding</keyword>
<accession>A0ABD7CHY3</accession>
<dbReference type="CDD" id="cd00093">
    <property type="entry name" value="HTH_XRE"/>
    <property type="match status" value="1"/>
</dbReference>
<dbReference type="Proteomes" id="UP000663464">
    <property type="component" value="Chromosome"/>
</dbReference>
<organism evidence="3 4">
    <name type="scientific">Clostridium botulinum</name>
    <dbReference type="NCBI Taxonomy" id="1491"/>
    <lineage>
        <taxon>Bacteria</taxon>
        <taxon>Bacillati</taxon>
        <taxon>Bacillota</taxon>
        <taxon>Clostridia</taxon>
        <taxon>Eubacteriales</taxon>
        <taxon>Clostridiaceae</taxon>
        <taxon>Clostridium</taxon>
    </lineage>
</organism>
<gene>
    <name evidence="3" type="ORF">JQS73_15845</name>
</gene>
<name>A0ABD7CHY3_CLOBO</name>
<dbReference type="InterPro" id="IPR010982">
    <property type="entry name" value="Lambda_DNA-bd_dom_sf"/>
</dbReference>
<evidence type="ECO:0000256" key="1">
    <source>
        <dbReference type="ARBA" id="ARBA00023125"/>
    </source>
</evidence>
<dbReference type="InterPro" id="IPR050807">
    <property type="entry name" value="TransReg_Diox_bact_type"/>
</dbReference>
<dbReference type="InterPro" id="IPR001387">
    <property type="entry name" value="Cro/C1-type_HTH"/>
</dbReference>
<dbReference type="Gene3D" id="1.10.260.40">
    <property type="entry name" value="lambda repressor-like DNA-binding domains"/>
    <property type="match status" value="1"/>
</dbReference>
<dbReference type="SMART" id="SM00530">
    <property type="entry name" value="HTH_XRE"/>
    <property type="match status" value="1"/>
</dbReference>
<dbReference type="RefSeq" id="WP_047403239.1">
    <property type="nucleotide sequence ID" value="NZ_CP069280.1"/>
</dbReference>
<protein>
    <submittedName>
        <fullName evidence="3">Helix-turn-helix transcriptional regulator</fullName>
    </submittedName>
</protein>
<dbReference type="EMBL" id="CP069280">
    <property type="protein sequence ID" value="QRI52884.1"/>
    <property type="molecule type" value="Genomic_DNA"/>
</dbReference>
<sequence>MNKIKVIRNKLGLSVYKIAELTGLTPSYINNLENGYKTNPTKDVMDKIATALGQTVPEIFYPDERED</sequence>
<evidence type="ECO:0000313" key="3">
    <source>
        <dbReference type="EMBL" id="QRI52884.1"/>
    </source>
</evidence>
<feature type="domain" description="HTH cro/C1-type" evidence="2">
    <location>
        <begin position="4"/>
        <end position="59"/>
    </location>
</feature>
<dbReference type="PANTHER" id="PTHR46797:SF1">
    <property type="entry name" value="METHYLPHOSPHONATE SYNTHASE"/>
    <property type="match status" value="1"/>
</dbReference>
<evidence type="ECO:0000313" key="4">
    <source>
        <dbReference type="Proteomes" id="UP000663464"/>
    </source>
</evidence>
<dbReference type="PROSITE" id="PS50943">
    <property type="entry name" value="HTH_CROC1"/>
    <property type="match status" value="1"/>
</dbReference>
<proteinExistence type="predicted"/>
<reference evidence="3 4" key="1">
    <citation type="journal article" date="2014" name="J. Infect. Dis.">
        <title>Molecular characterization of a novel botulinum neurotoxin type H gene.</title>
        <authorList>
            <person name="Dover N."/>
            <person name="Barash J.R."/>
            <person name="Hill K.K."/>
            <person name="Xie G."/>
            <person name="Arnon S.S."/>
        </authorList>
    </citation>
    <scope>NUCLEOTIDE SEQUENCE [LARGE SCALE GENOMIC DNA]</scope>
    <source>
        <strain evidence="3 4">IBCA10-7060</strain>
    </source>
</reference>
<dbReference type="GO" id="GO:0003677">
    <property type="term" value="F:DNA binding"/>
    <property type="evidence" value="ECO:0007669"/>
    <property type="project" value="UniProtKB-KW"/>
</dbReference>
<dbReference type="PANTHER" id="PTHR46797">
    <property type="entry name" value="HTH-TYPE TRANSCRIPTIONAL REGULATOR"/>
    <property type="match status" value="1"/>
</dbReference>
<dbReference type="Pfam" id="PF01381">
    <property type="entry name" value="HTH_3"/>
    <property type="match status" value="1"/>
</dbReference>
<dbReference type="AlphaFoldDB" id="A0ABD7CHY3"/>